<reference evidence="1" key="2">
    <citation type="submission" date="2020-09" db="EMBL/GenBank/DDBJ databases">
        <authorList>
            <person name="Sun Q."/>
            <person name="Zhou Y."/>
        </authorList>
    </citation>
    <scope>NUCLEOTIDE SEQUENCE</scope>
    <source>
        <strain evidence="1">CGMCC 1.15760</strain>
    </source>
</reference>
<evidence type="ECO:0000313" key="2">
    <source>
        <dbReference type="Proteomes" id="UP000616608"/>
    </source>
</evidence>
<accession>A0A917G5L4</accession>
<dbReference type="AlphaFoldDB" id="A0A917G5L4"/>
<dbReference type="Proteomes" id="UP000616608">
    <property type="component" value="Unassembled WGS sequence"/>
</dbReference>
<comment type="caution">
    <text evidence="1">The sequence shown here is derived from an EMBL/GenBank/DDBJ whole genome shotgun (WGS) entry which is preliminary data.</text>
</comment>
<proteinExistence type="predicted"/>
<dbReference type="EMBL" id="BMJT01000005">
    <property type="protein sequence ID" value="GGG23941.1"/>
    <property type="molecule type" value="Genomic_DNA"/>
</dbReference>
<name>A0A917G5L4_9BACI</name>
<organism evidence="1 2">
    <name type="scientific">Lysinibacillus alkalisoli</name>
    <dbReference type="NCBI Taxonomy" id="1911548"/>
    <lineage>
        <taxon>Bacteria</taxon>
        <taxon>Bacillati</taxon>
        <taxon>Bacillota</taxon>
        <taxon>Bacilli</taxon>
        <taxon>Bacillales</taxon>
        <taxon>Bacillaceae</taxon>
        <taxon>Lysinibacillus</taxon>
    </lineage>
</organism>
<reference evidence="1" key="1">
    <citation type="journal article" date="2014" name="Int. J. Syst. Evol. Microbiol.">
        <title>Complete genome sequence of Corynebacterium casei LMG S-19264T (=DSM 44701T), isolated from a smear-ripened cheese.</title>
        <authorList>
            <consortium name="US DOE Joint Genome Institute (JGI-PGF)"/>
            <person name="Walter F."/>
            <person name="Albersmeier A."/>
            <person name="Kalinowski J."/>
            <person name="Ruckert C."/>
        </authorList>
    </citation>
    <scope>NUCLEOTIDE SEQUENCE</scope>
    <source>
        <strain evidence="1">CGMCC 1.15760</strain>
    </source>
</reference>
<sequence>MNFIEDFISKGPLINALQDGWKNTFQQIEYFPKLTKRPYNITRFNAEAELLFLLMVSKNFNFEISHPKLTTKFVSLNDINPIAYPYRIN</sequence>
<protein>
    <submittedName>
        <fullName evidence="1">Uncharacterized protein</fullName>
    </submittedName>
</protein>
<keyword evidence="2" id="KW-1185">Reference proteome</keyword>
<gene>
    <name evidence="1" type="ORF">GCM10007425_18000</name>
</gene>
<evidence type="ECO:0000313" key="1">
    <source>
        <dbReference type="EMBL" id="GGG23941.1"/>
    </source>
</evidence>